<dbReference type="PROSITE" id="PS50893">
    <property type="entry name" value="ABC_TRANSPORTER_2"/>
    <property type="match status" value="1"/>
</dbReference>
<dbReference type="GO" id="GO:0016887">
    <property type="term" value="F:ATP hydrolysis activity"/>
    <property type="evidence" value="ECO:0007669"/>
    <property type="project" value="InterPro"/>
</dbReference>
<keyword evidence="4" id="KW-1278">Translocase</keyword>
<evidence type="ECO:0000256" key="1">
    <source>
        <dbReference type="ARBA" id="ARBA00022448"/>
    </source>
</evidence>
<name>A0A6I6MJG3_9CAUL</name>
<keyword evidence="8" id="KW-1185">Reference proteome</keyword>
<keyword evidence="3 7" id="KW-0067">ATP-binding</keyword>
<evidence type="ECO:0000256" key="4">
    <source>
        <dbReference type="ARBA" id="ARBA00022967"/>
    </source>
</evidence>
<dbReference type="AlphaFoldDB" id="A0A6I6MJG3"/>
<dbReference type="KEGG" id="tsv:DSM104635_00066"/>
<dbReference type="SUPFAM" id="SSF52540">
    <property type="entry name" value="P-loop containing nucleoside triphosphate hydrolases"/>
    <property type="match status" value="1"/>
</dbReference>
<dbReference type="GO" id="GO:0005524">
    <property type="term" value="F:ATP binding"/>
    <property type="evidence" value="ECO:0007669"/>
    <property type="project" value="UniProtKB-KW"/>
</dbReference>
<reference evidence="8" key="1">
    <citation type="submission" date="2019-12" db="EMBL/GenBank/DDBJ databases">
        <title>Complete genome of Terracaulis silvestris 0127_4.</title>
        <authorList>
            <person name="Vieira S."/>
            <person name="Riedel T."/>
            <person name="Sproer C."/>
            <person name="Pascual J."/>
            <person name="Boedeker C."/>
            <person name="Overmann J."/>
        </authorList>
    </citation>
    <scope>NUCLEOTIDE SEQUENCE [LARGE SCALE GENOMIC DNA]</scope>
    <source>
        <strain evidence="8">0127_4</strain>
    </source>
</reference>
<organism evidence="7 8">
    <name type="scientific">Terricaulis silvestris</name>
    <dbReference type="NCBI Taxonomy" id="2686094"/>
    <lineage>
        <taxon>Bacteria</taxon>
        <taxon>Pseudomonadati</taxon>
        <taxon>Pseudomonadota</taxon>
        <taxon>Alphaproteobacteria</taxon>
        <taxon>Caulobacterales</taxon>
        <taxon>Caulobacteraceae</taxon>
        <taxon>Terricaulis</taxon>
    </lineage>
</organism>
<comment type="function">
    <text evidence="5">Part of the ABC transporter complex HmuTUV involved in hemin import. Responsible for energy coupling to the transport system.</text>
</comment>
<dbReference type="PANTHER" id="PTHR42794">
    <property type="entry name" value="HEMIN IMPORT ATP-BINDING PROTEIN HMUV"/>
    <property type="match status" value="1"/>
</dbReference>
<keyword evidence="1" id="KW-0813">Transport</keyword>
<feature type="domain" description="ABC transporter" evidence="6">
    <location>
        <begin position="5"/>
        <end position="240"/>
    </location>
</feature>
<dbReference type="SMART" id="SM00382">
    <property type="entry name" value="AAA"/>
    <property type="match status" value="1"/>
</dbReference>
<dbReference type="InterPro" id="IPR027417">
    <property type="entry name" value="P-loop_NTPase"/>
</dbReference>
<keyword evidence="2" id="KW-0547">Nucleotide-binding</keyword>
<evidence type="ECO:0000256" key="2">
    <source>
        <dbReference type="ARBA" id="ARBA00022741"/>
    </source>
</evidence>
<evidence type="ECO:0000313" key="8">
    <source>
        <dbReference type="Proteomes" id="UP000431269"/>
    </source>
</evidence>
<gene>
    <name evidence="7" type="primary">yusV</name>
    <name evidence="7" type="ORF">DSM104635_00066</name>
</gene>
<evidence type="ECO:0000256" key="3">
    <source>
        <dbReference type="ARBA" id="ARBA00022840"/>
    </source>
</evidence>
<dbReference type="EMBL" id="CP047045">
    <property type="protein sequence ID" value="QGZ93258.1"/>
    <property type="molecule type" value="Genomic_DNA"/>
</dbReference>
<dbReference type="InterPro" id="IPR003593">
    <property type="entry name" value="AAA+_ATPase"/>
</dbReference>
<evidence type="ECO:0000259" key="6">
    <source>
        <dbReference type="PROSITE" id="PS50893"/>
    </source>
</evidence>
<sequence length="255" mass="26771">MSALIELVGVSVFLGGRLVVEEISLAIERVQIVALLGPNGAGKTTLMRAALGLAPIEFGAAQLMGDDPMLLSARARALRAAYLPQRPQSIWPINVEHLVALGRFAHGAAPDRLSPPDQAAVDAALEACALTPLRARRMDEISGGEKARAHLARALAQHAPLLVLDEPTAGLDPAQALSVADILTRHAASSGAVLFSTHDVALAARIAHQVVLLREGRVISTGAPREALTPQSLEAAYARKGRLEQIGDTLVAVFD</sequence>
<proteinExistence type="predicted"/>
<dbReference type="PANTHER" id="PTHR42794:SF1">
    <property type="entry name" value="HEMIN IMPORT ATP-BINDING PROTEIN HMUV"/>
    <property type="match status" value="1"/>
</dbReference>
<evidence type="ECO:0000256" key="5">
    <source>
        <dbReference type="ARBA" id="ARBA00037066"/>
    </source>
</evidence>
<dbReference type="RefSeq" id="WP_158764270.1">
    <property type="nucleotide sequence ID" value="NZ_CP047045.1"/>
</dbReference>
<accession>A0A6I6MJG3</accession>
<dbReference type="Gene3D" id="3.40.50.300">
    <property type="entry name" value="P-loop containing nucleotide triphosphate hydrolases"/>
    <property type="match status" value="1"/>
</dbReference>
<protein>
    <submittedName>
        <fullName evidence="7">Putative siderophore transport system ATP-binding protein YusV</fullName>
    </submittedName>
</protein>
<dbReference type="Pfam" id="PF00005">
    <property type="entry name" value="ABC_tran"/>
    <property type="match status" value="1"/>
</dbReference>
<dbReference type="Proteomes" id="UP000431269">
    <property type="component" value="Chromosome"/>
</dbReference>
<evidence type="ECO:0000313" key="7">
    <source>
        <dbReference type="EMBL" id="QGZ93258.1"/>
    </source>
</evidence>
<dbReference type="InterPro" id="IPR003439">
    <property type="entry name" value="ABC_transporter-like_ATP-bd"/>
</dbReference>